<name>A0A067CWA0_SAPPC</name>
<evidence type="ECO:0000313" key="1">
    <source>
        <dbReference type="EMBL" id="KDO30791.1"/>
    </source>
</evidence>
<evidence type="ECO:0000313" key="2">
    <source>
        <dbReference type="Proteomes" id="UP000030745"/>
    </source>
</evidence>
<dbReference type="KEGG" id="spar:SPRG_04692"/>
<accession>A0A067CWA0</accession>
<sequence length="681" mass="74589">MGKWRPWPSSLTAFVAKKLKPKPLGLVPALLTPSPCMTPDDAALVWTLLQHDAAWRLSFLHACLELLVHAKADAALAQRVANTVHLMDVFFFPLDVAPLHLDFALVLPLVPWSFGPTNKWRAILLDGLRLPLACEAYVPGAYGVLPVETEPTTMRKSKSMLFARRNRTNTALTSSTFSSSTTGLTFAATPESKGLSPYTLLQVRHHLLCRIDVDAIMDAMLSLLRSLSVPSLEFVALTILLTEALTFTTKRRLEALIETELVRPGEASRRRLAMTPHVVVITTAVDAPLWQVRPLEDVYHITTINLHGKLQSLMRRRDTPRDGSLPLDVARLMSHLHGDFDLADETRVVAFLCQRPSLVTEVLAQLATTPPVSTIVRLSLLASVLEAAATPHPFPPATIDTTYAAFPAMRFPSFALSPLRMTPVVTSPVHEASRWRAARPAPGGSDGSVVFMGDDAFFHEWLTGVVLHSSYPTRVVVLPSSAPSTLARYVASIDMWYLRYLYGPLLSATASTTLLSPTAFFTSIEQSLVQFFLHVANDVVRLAVFECRVLGQVAPFCFACSVSPSCGHLMLRLLLDAKALLLKATHVSIVHTSARQANDGPSWTHGASPLVDVTATLVTGDQRIVHGILSLHVSSRLGFGQVLVDDQPWTPSQGATDLEVSRHPWHIPLAITFPFSHHLGT</sequence>
<keyword evidence="2" id="KW-1185">Reference proteome</keyword>
<dbReference type="OrthoDB" id="10375515at2759"/>
<organism evidence="1 2">
    <name type="scientific">Saprolegnia parasitica (strain CBS 223.65)</name>
    <dbReference type="NCBI Taxonomy" id="695850"/>
    <lineage>
        <taxon>Eukaryota</taxon>
        <taxon>Sar</taxon>
        <taxon>Stramenopiles</taxon>
        <taxon>Oomycota</taxon>
        <taxon>Saprolegniomycetes</taxon>
        <taxon>Saprolegniales</taxon>
        <taxon>Saprolegniaceae</taxon>
        <taxon>Saprolegnia</taxon>
    </lineage>
</organism>
<protein>
    <submittedName>
        <fullName evidence="1">Uncharacterized protein</fullName>
    </submittedName>
</protein>
<dbReference type="RefSeq" id="XP_012198488.1">
    <property type="nucleotide sequence ID" value="XM_012343098.1"/>
</dbReference>
<dbReference type="AlphaFoldDB" id="A0A067CWA0"/>
<dbReference type="VEuPathDB" id="FungiDB:SPRG_04692"/>
<gene>
    <name evidence="1" type="ORF">SPRG_04692</name>
</gene>
<proteinExistence type="predicted"/>
<dbReference type="GeneID" id="24127123"/>
<dbReference type="Proteomes" id="UP000030745">
    <property type="component" value="Unassembled WGS sequence"/>
</dbReference>
<dbReference type="EMBL" id="KK583200">
    <property type="protein sequence ID" value="KDO30791.1"/>
    <property type="molecule type" value="Genomic_DNA"/>
</dbReference>
<reference evidence="1 2" key="1">
    <citation type="journal article" date="2013" name="PLoS Genet.">
        <title>Distinctive expansion of potential virulence genes in the genome of the oomycete fish pathogen Saprolegnia parasitica.</title>
        <authorList>
            <person name="Jiang R.H."/>
            <person name="de Bruijn I."/>
            <person name="Haas B.J."/>
            <person name="Belmonte R."/>
            <person name="Lobach L."/>
            <person name="Christie J."/>
            <person name="van den Ackerveken G."/>
            <person name="Bottin A."/>
            <person name="Bulone V."/>
            <person name="Diaz-Moreno S.M."/>
            <person name="Dumas B."/>
            <person name="Fan L."/>
            <person name="Gaulin E."/>
            <person name="Govers F."/>
            <person name="Grenville-Briggs L.J."/>
            <person name="Horner N.R."/>
            <person name="Levin J.Z."/>
            <person name="Mammella M."/>
            <person name="Meijer H.J."/>
            <person name="Morris P."/>
            <person name="Nusbaum C."/>
            <person name="Oome S."/>
            <person name="Phillips A.J."/>
            <person name="van Rooyen D."/>
            <person name="Rzeszutek E."/>
            <person name="Saraiva M."/>
            <person name="Secombes C.J."/>
            <person name="Seidl M.F."/>
            <person name="Snel B."/>
            <person name="Stassen J.H."/>
            <person name="Sykes S."/>
            <person name="Tripathy S."/>
            <person name="van den Berg H."/>
            <person name="Vega-Arreguin J.C."/>
            <person name="Wawra S."/>
            <person name="Young S.K."/>
            <person name="Zeng Q."/>
            <person name="Dieguez-Uribeondo J."/>
            <person name="Russ C."/>
            <person name="Tyler B.M."/>
            <person name="van West P."/>
        </authorList>
    </citation>
    <scope>NUCLEOTIDE SEQUENCE [LARGE SCALE GENOMIC DNA]</scope>
    <source>
        <strain evidence="1 2">CBS 223.65</strain>
    </source>
</reference>
<dbReference type="OMA" id="ASIDMWY"/>